<keyword evidence="2" id="KW-1185">Reference proteome</keyword>
<dbReference type="Proteomes" id="UP000680866">
    <property type="component" value="Chromosome"/>
</dbReference>
<evidence type="ECO:0000313" key="1">
    <source>
        <dbReference type="EMBL" id="BCJ70240.1"/>
    </source>
</evidence>
<organism evidence="1 2">
    <name type="scientific">Polymorphospora rubra</name>
    <dbReference type="NCBI Taxonomy" id="338584"/>
    <lineage>
        <taxon>Bacteria</taxon>
        <taxon>Bacillati</taxon>
        <taxon>Actinomycetota</taxon>
        <taxon>Actinomycetes</taxon>
        <taxon>Micromonosporales</taxon>
        <taxon>Micromonosporaceae</taxon>
        <taxon>Polymorphospora</taxon>
    </lineage>
</organism>
<reference evidence="1" key="1">
    <citation type="submission" date="2020-08" db="EMBL/GenBank/DDBJ databases">
        <title>Whole genome shotgun sequence of Polymorphospora rubra NBRC 101157.</title>
        <authorList>
            <person name="Komaki H."/>
            <person name="Tamura T."/>
        </authorList>
    </citation>
    <scope>NUCLEOTIDE SEQUENCE</scope>
    <source>
        <strain evidence="1">NBRC 101157</strain>
    </source>
</reference>
<dbReference type="KEGG" id="pry:Prubr_72610"/>
<protein>
    <submittedName>
        <fullName evidence="1">Uncharacterized protein</fullName>
    </submittedName>
</protein>
<sequence>MQRTSRSRHRYRDHRKDVGSMLDDIAEALLHVGKHVVITVVEHLFD</sequence>
<dbReference type="EMBL" id="AP023359">
    <property type="protein sequence ID" value="BCJ70240.1"/>
    <property type="molecule type" value="Genomic_DNA"/>
</dbReference>
<name>A0A810NAX9_9ACTN</name>
<accession>A0A810NAX9</accession>
<evidence type="ECO:0000313" key="2">
    <source>
        <dbReference type="Proteomes" id="UP000680866"/>
    </source>
</evidence>
<proteinExistence type="predicted"/>
<gene>
    <name evidence="1" type="ORF">Prubr_72610</name>
</gene>
<dbReference type="AlphaFoldDB" id="A0A810NAX9"/>